<dbReference type="GeneID" id="63750982"/>
<dbReference type="Proteomes" id="UP000184383">
    <property type="component" value="Unassembled WGS sequence"/>
</dbReference>
<keyword evidence="1" id="KW-0732">Signal</keyword>
<dbReference type="OrthoDB" id="5946976at2759"/>
<dbReference type="PANTHER" id="PTHR46520">
    <property type="entry name" value="SERINE BETA-LACTAMASE-LIKE PROTEIN LACTB, MITOCHONDRIAL"/>
    <property type="match status" value="1"/>
</dbReference>
<evidence type="ECO:0000313" key="3">
    <source>
        <dbReference type="EMBL" id="OJJ37879.1"/>
    </source>
</evidence>
<dbReference type="AlphaFoldDB" id="A0A1L9RSI7"/>
<dbReference type="Gene3D" id="3.40.710.10">
    <property type="entry name" value="DD-peptidase/beta-lactamase superfamily"/>
    <property type="match status" value="1"/>
</dbReference>
<proteinExistence type="predicted"/>
<name>A0A1L9RSI7_ASPWE</name>
<dbReference type="STRING" id="1073089.A0A1L9RSI7"/>
<evidence type="ECO:0000259" key="2">
    <source>
        <dbReference type="Pfam" id="PF00144"/>
    </source>
</evidence>
<feature type="signal peptide" evidence="1">
    <location>
        <begin position="1"/>
        <end position="19"/>
    </location>
</feature>
<dbReference type="InterPro" id="IPR001466">
    <property type="entry name" value="Beta-lactam-related"/>
</dbReference>
<sequence>MKNITAALTLLALIWTQIADISRVPGVSVGVFHEGDVVFCELIGYCDLEQKLPTISDMIFPISSLSKAFMASIYGGLVDKGVLNYELPIRKNLLDFYSTSPQVE</sequence>
<feature type="domain" description="Beta-lactamase-related" evidence="2">
    <location>
        <begin position="22"/>
        <end position="93"/>
    </location>
</feature>
<dbReference type="RefSeq" id="XP_040691555.1">
    <property type="nucleotide sequence ID" value="XM_040835134.1"/>
</dbReference>
<keyword evidence="4" id="KW-1185">Reference proteome</keyword>
<dbReference type="GO" id="GO:0005739">
    <property type="term" value="C:mitochondrion"/>
    <property type="evidence" value="ECO:0007669"/>
    <property type="project" value="TreeGrafter"/>
</dbReference>
<evidence type="ECO:0000256" key="1">
    <source>
        <dbReference type="SAM" id="SignalP"/>
    </source>
</evidence>
<gene>
    <name evidence="3" type="ORF">ASPWEDRAFT_39602</name>
</gene>
<protein>
    <recommendedName>
        <fullName evidence="2">Beta-lactamase-related domain-containing protein</fullName>
    </recommendedName>
</protein>
<dbReference type="Pfam" id="PF00144">
    <property type="entry name" value="Beta-lactamase"/>
    <property type="match status" value="1"/>
</dbReference>
<dbReference type="GO" id="GO:0006508">
    <property type="term" value="P:proteolysis"/>
    <property type="evidence" value="ECO:0007669"/>
    <property type="project" value="TreeGrafter"/>
</dbReference>
<dbReference type="SUPFAM" id="SSF56601">
    <property type="entry name" value="beta-lactamase/transpeptidase-like"/>
    <property type="match status" value="1"/>
</dbReference>
<reference evidence="4" key="1">
    <citation type="journal article" date="2017" name="Genome Biol.">
        <title>Comparative genomics reveals high biological diversity and specific adaptations in the industrially and medically important fungal genus Aspergillus.</title>
        <authorList>
            <person name="de Vries R.P."/>
            <person name="Riley R."/>
            <person name="Wiebenga A."/>
            <person name="Aguilar-Osorio G."/>
            <person name="Amillis S."/>
            <person name="Uchima C.A."/>
            <person name="Anderluh G."/>
            <person name="Asadollahi M."/>
            <person name="Askin M."/>
            <person name="Barry K."/>
            <person name="Battaglia E."/>
            <person name="Bayram O."/>
            <person name="Benocci T."/>
            <person name="Braus-Stromeyer S.A."/>
            <person name="Caldana C."/>
            <person name="Canovas D."/>
            <person name="Cerqueira G.C."/>
            <person name="Chen F."/>
            <person name="Chen W."/>
            <person name="Choi C."/>
            <person name="Clum A."/>
            <person name="Dos Santos R.A."/>
            <person name="Damasio A.R."/>
            <person name="Diallinas G."/>
            <person name="Emri T."/>
            <person name="Fekete E."/>
            <person name="Flipphi M."/>
            <person name="Freyberg S."/>
            <person name="Gallo A."/>
            <person name="Gournas C."/>
            <person name="Habgood R."/>
            <person name="Hainaut M."/>
            <person name="Harispe M.L."/>
            <person name="Henrissat B."/>
            <person name="Hilden K.S."/>
            <person name="Hope R."/>
            <person name="Hossain A."/>
            <person name="Karabika E."/>
            <person name="Karaffa L."/>
            <person name="Karanyi Z."/>
            <person name="Krasevec N."/>
            <person name="Kuo A."/>
            <person name="Kusch H."/>
            <person name="LaButti K."/>
            <person name="Lagendijk E.L."/>
            <person name="Lapidus A."/>
            <person name="Levasseur A."/>
            <person name="Lindquist E."/>
            <person name="Lipzen A."/>
            <person name="Logrieco A.F."/>
            <person name="MacCabe A."/>
            <person name="Maekelae M.R."/>
            <person name="Malavazi I."/>
            <person name="Melin P."/>
            <person name="Meyer V."/>
            <person name="Mielnichuk N."/>
            <person name="Miskei M."/>
            <person name="Molnar A.P."/>
            <person name="Mule G."/>
            <person name="Ngan C.Y."/>
            <person name="Orejas M."/>
            <person name="Orosz E."/>
            <person name="Ouedraogo J.P."/>
            <person name="Overkamp K.M."/>
            <person name="Park H.-S."/>
            <person name="Perrone G."/>
            <person name="Piumi F."/>
            <person name="Punt P.J."/>
            <person name="Ram A.F."/>
            <person name="Ramon A."/>
            <person name="Rauscher S."/>
            <person name="Record E."/>
            <person name="Riano-Pachon D.M."/>
            <person name="Robert V."/>
            <person name="Roehrig J."/>
            <person name="Ruller R."/>
            <person name="Salamov A."/>
            <person name="Salih N.S."/>
            <person name="Samson R.A."/>
            <person name="Sandor E."/>
            <person name="Sanguinetti M."/>
            <person name="Schuetze T."/>
            <person name="Sepcic K."/>
            <person name="Shelest E."/>
            <person name="Sherlock G."/>
            <person name="Sophianopoulou V."/>
            <person name="Squina F.M."/>
            <person name="Sun H."/>
            <person name="Susca A."/>
            <person name="Todd R.B."/>
            <person name="Tsang A."/>
            <person name="Unkles S.E."/>
            <person name="van de Wiele N."/>
            <person name="van Rossen-Uffink D."/>
            <person name="Oliveira J.V."/>
            <person name="Vesth T.C."/>
            <person name="Visser J."/>
            <person name="Yu J.-H."/>
            <person name="Zhou M."/>
            <person name="Andersen M.R."/>
            <person name="Archer D.B."/>
            <person name="Baker S.E."/>
            <person name="Benoit I."/>
            <person name="Brakhage A.A."/>
            <person name="Braus G.H."/>
            <person name="Fischer R."/>
            <person name="Frisvad J.C."/>
            <person name="Goldman G.H."/>
            <person name="Houbraken J."/>
            <person name="Oakley B."/>
            <person name="Pocsi I."/>
            <person name="Scazzocchio C."/>
            <person name="Seiboth B."/>
            <person name="vanKuyk P.A."/>
            <person name="Wortman J."/>
            <person name="Dyer P.S."/>
            <person name="Grigoriev I.V."/>
        </authorList>
    </citation>
    <scope>NUCLEOTIDE SEQUENCE [LARGE SCALE GENOMIC DNA]</scope>
    <source>
        <strain evidence="4">DTO 134E9</strain>
    </source>
</reference>
<dbReference type="EMBL" id="KV878211">
    <property type="protein sequence ID" value="OJJ37879.1"/>
    <property type="molecule type" value="Genomic_DNA"/>
</dbReference>
<accession>A0A1L9RSI7</accession>
<dbReference type="PANTHER" id="PTHR46520:SF1">
    <property type="entry name" value="SERINE BETA-LACTAMASE-LIKE PROTEIN LACTB, MITOCHONDRIAL"/>
    <property type="match status" value="1"/>
</dbReference>
<dbReference type="VEuPathDB" id="FungiDB:ASPWEDRAFT_39602"/>
<feature type="chain" id="PRO_5012499310" description="Beta-lactamase-related domain-containing protein" evidence="1">
    <location>
        <begin position="20"/>
        <end position="104"/>
    </location>
</feature>
<dbReference type="InterPro" id="IPR052794">
    <property type="entry name" value="Mito_Ser_Protease_LACTB"/>
</dbReference>
<dbReference type="InterPro" id="IPR012338">
    <property type="entry name" value="Beta-lactam/transpept-like"/>
</dbReference>
<dbReference type="GO" id="GO:0008233">
    <property type="term" value="F:peptidase activity"/>
    <property type="evidence" value="ECO:0007669"/>
    <property type="project" value="TreeGrafter"/>
</dbReference>
<organism evidence="3 4">
    <name type="scientific">Aspergillus wentii DTO 134E9</name>
    <dbReference type="NCBI Taxonomy" id="1073089"/>
    <lineage>
        <taxon>Eukaryota</taxon>
        <taxon>Fungi</taxon>
        <taxon>Dikarya</taxon>
        <taxon>Ascomycota</taxon>
        <taxon>Pezizomycotina</taxon>
        <taxon>Eurotiomycetes</taxon>
        <taxon>Eurotiomycetidae</taxon>
        <taxon>Eurotiales</taxon>
        <taxon>Aspergillaceae</taxon>
        <taxon>Aspergillus</taxon>
        <taxon>Aspergillus subgen. Cremei</taxon>
    </lineage>
</organism>
<dbReference type="GO" id="GO:0019216">
    <property type="term" value="P:regulation of lipid metabolic process"/>
    <property type="evidence" value="ECO:0007669"/>
    <property type="project" value="TreeGrafter"/>
</dbReference>
<evidence type="ECO:0000313" key="4">
    <source>
        <dbReference type="Proteomes" id="UP000184383"/>
    </source>
</evidence>